<keyword evidence="4" id="KW-1185">Reference proteome</keyword>
<dbReference type="Proteomes" id="UP000077667">
    <property type="component" value="Chromosome"/>
</dbReference>
<dbReference type="GO" id="GO:0016740">
    <property type="term" value="F:transferase activity"/>
    <property type="evidence" value="ECO:0007669"/>
    <property type="project" value="UniProtKB-KW"/>
</dbReference>
<dbReference type="InterPro" id="IPR025595">
    <property type="entry name" value="PterinBD-DUF4346"/>
</dbReference>
<evidence type="ECO:0000256" key="1">
    <source>
        <dbReference type="ARBA" id="ARBA00022679"/>
    </source>
</evidence>
<accession>A0A1A9I7U7</accession>
<dbReference type="EMBL" id="CP015772">
    <property type="protein sequence ID" value="ANH83119.1"/>
    <property type="molecule type" value="Genomic_DNA"/>
</dbReference>
<proteinExistence type="predicted"/>
<dbReference type="InterPro" id="IPR030688">
    <property type="entry name" value="MeTrfase_MtrA/MtxA"/>
</dbReference>
<name>A0A1A9I7U7_9BACT</name>
<dbReference type="OrthoDB" id="4029442at2"/>
<evidence type="ECO:0000313" key="4">
    <source>
        <dbReference type="Proteomes" id="UP000077667"/>
    </source>
</evidence>
<dbReference type="Pfam" id="PF04208">
    <property type="entry name" value="MtrA"/>
    <property type="match status" value="1"/>
</dbReference>
<evidence type="ECO:0000313" key="3">
    <source>
        <dbReference type="EMBL" id="ANH83119.1"/>
    </source>
</evidence>
<organism evidence="3 4">
    <name type="scientific">Niabella ginsenosidivorans</name>
    <dbReference type="NCBI Taxonomy" id="1176587"/>
    <lineage>
        <taxon>Bacteria</taxon>
        <taxon>Pseudomonadati</taxon>
        <taxon>Bacteroidota</taxon>
        <taxon>Chitinophagia</taxon>
        <taxon>Chitinophagales</taxon>
        <taxon>Chitinophagaceae</taxon>
        <taxon>Niabella</taxon>
    </lineage>
</organism>
<dbReference type="Pfam" id="PF14251">
    <property type="entry name" value="PterinBD-DUF4346"/>
    <property type="match status" value="1"/>
</dbReference>
<evidence type="ECO:0000259" key="2">
    <source>
        <dbReference type="Pfam" id="PF14251"/>
    </source>
</evidence>
<dbReference type="STRING" id="1176587.A8C56_20960"/>
<protein>
    <recommendedName>
        <fullName evidence="2">DUF4346 domain-containing protein</fullName>
    </recommendedName>
</protein>
<keyword evidence="1" id="KW-0808">Transferase</keyword>
<reference evidence="3 4" key="1">
    <citation type="submission" date="2016-05" db="EMBL/GenBank/DDBJ databases">
        <title>Niabella ginsenosidivorans BS26 whole genome sequencing.</title>
        <authorList>
            <person name="Im W.T."/>
            <person name="Siddiqi M.Z."/>
        </authorList>
    </citation>
    <scope>NUCLEOTIDE SEQUENCE [LARGE SCALE GENOMIC DNA]</scope>
    <source>
        <strain evidence="3 4">BS26</strain>
    </source>
</reference>
<sequence>MKKLMHLLASLFPDSATGENPAAVKLFYQMLSVKAFFNRLKNISGNRWPPYPGNYQIIHPQGQIALCTLTSDELIPVATLPENVAITGTLMTPNLGIERMILNILSNPNIRHLILCGKESPVFKAGQAIECLFSYRVDHEKRIINAEGHFPVLMNLSEENISRFLKQTRLISIKNEKRTEVIQQKINELALKTEPYHKRLLPENKVSEDASFTELKPGGKRIPLDYDQKGFFVITTDSKRNAIQVKHYYRGNRPGYFIKGRSSESILLAILEKGLVSQMSHAGYLGAELAKAETALKLDLKYTQDQPLKRST</sequence>
<feature type="domain" description="DUF4346" evidence="2">
    <location>
        <begin position="227"/>
        <end position="305"/>
    </location>
</feature>
<gene>
    <name evidence="3" type="ORF">A8C56_20960</name>
</gene>
<dbReference type="AlphaFoldDB" id="A0A1A9I7U7"/>
<dbReference type="KEGG" id="nia:A8C56_20960"/>